<dbReference type="HOGENOM" id="CLU_000604_57_7_1"/>
<keyword evidence="5 7" id="KW-1133">Transmembrane helix</keyword>
<evidence type="ECO:0000256" key="2">
    <source>
        <dbReference type="ARBA" id="ARBA00005814"/>
    </source>
</evidence>
<feature type="non-terminal residue" evidence="9">
    <location>
        <position position="1"/>
    </location>
</feature>
<keyword evidence="4 7" id="KW-0812">Transmembrane</keyword>
<dbReference type="PANTHER" id="PTHR48042:SF19">
    <property type="entry name" value="OS09G0472100 PROTEIN"/>
    <property type="match status" value="1"/>
</dbReference>
<keyword evidence="3" id="KW-0813">Transport</keyword>
<dbReference type="AlphaFoldDB" id="W1NSX7"/>
<evidence type="ECO:0000313" key="9">
    <source>
        <dbReference type="EMBL" id="ERM98848.1"/>
    </source>
</evidence>
<feature type="transmembrane region" description="Helical" evidence="7">
    <location>
        <begin position="43"/>
        <end position="65"/>
    </location>
</feature>
<dbReference type="GO" id="GO:0140359">
    <property type="term" value="F:ABC-type transporter activity"/>
    <property type="evidence" value="ECO:0007669"/>
    <property type="project" value="InterPro"/>
</dbReference>
<evidence type="ECO:0000313" key="10">
    <source>
        <dbReference type="Proteomes" id="UP000017836"/>
    </source>
</evidence>
<dbReference type="InterPro" id="IPR013525">
    <property type="entry name" value="ABC2_TM"/>
</dbReference>
<dbReference type="STRING" id="13333.W1NSX7"/>
<reference evidence="10" key="1">
    <citation type="journal article" date="2013" name="Science">
        <title>The Amborella genome and the evolution of flowering plants.</title>
        <authorList>
            <consortium name="Amborella Genome Project"/>
        </authorList>
    </citation>
    <scope>NUCLEOTIDE SEQUENCE [LARGE SCALE GENOMIC DNA]</scope>
</reference>
<evidence type="ECO:0000256" key="3">
    <source>
        <dbReference type="ARBA" id="ARBA00022448"/>
    </source>
</evidence>
<protein>
    <recommendedName>
        <fullName evidence="8">ABC-2 type transporter transmembrane domain-containing protein</fullName>
    </recommendedName>
</protein>
<dbReference type="Gramene" id="ERM98848">
    <property type="protein sequence ID" value="ERM98848"/>
    <property type="gene ID" value="AMTR_s00216p00025980"/>
</dbReference>
<evidence type="ECO:0000256" key="6">
    <source>
        <dbReference type="ARBA" id="ARBA00023136"/>
    </source>
</evidence>
<organism evidence="9 10">
    <name type="scientific">Amborella trichopoda</name>
    <dbReference type="NCBI Taxonomy" id="13333"/>
    <lineage>
        <taxon>Eukaryota</taxon>
        <taxon>Viridiplantae</taxon>
        <taxon>Streptophyta</taxon>
        <taxon>Embryophyta</taxon>
        <taxon>Tracheophyta</taxon>
        <taxon>Spermatophyta</taxon>
        <taxon>Magnoliopsida</taxon>
        <taxon>Amborellales</taxon>
        <taxon>Amborellaceae</taxon>
        <taxon>Amborella</taxon>
    </lineage>
</organism>
<feature type="transmembrane region" description="Helical" evidence="7">
    <location>
        <begin position="160"/>
        <end position="181"/>
    </location>
</feature>
<evidence type="ECO:0000256" key="4">
    <source>
        <dbReference type="ARBA" id="ARBA00022692"/>
    </source>
</evidence>
<proteinExistence type="inferred from homology"/>
<dbReference type="EMBL" id="KI395238">
    <property type="protein sequence ID" value="ERM98848.1"/>
    <property type="molecule type" value="Genomic_DNA"/>
</dbReference>
<keyword evidence="6 7" id="KW-0472">Membrane</keyword>
<comment type="subcellular location">
    <subcellularLocation>
        <location evidence="1">Membrane</location>
        <topology evidence="1">Multi-pass membrane protein</topology>
    </subcellularLocation>
</comment>
<dbReference type="Proteomes" id="UP000017836">
    <property type="component" value="Unassembled WGS sequence"/>
</dbReference>
<evidence type="ECO:0000256" key="7">
    <source>
        <dbReference type="SAM" id="Phobius"/>
    </source>
</evidence>
<dbReference type="eggNOG" id="KOG0061">
    <property type="taxonomic scope" value="Eukaryota"/>
</dbReference>
<dbReference type="GO" id="GO:0016020">
    <property type="term" value="C:membrane"/>
    <property type="evidence" value="ECO:0007669"/>
    <property type="project" value="UniProtKB-SubCell"/>
</dbReference>
<dbReference type="InterPro" id="IPR052215">
    <property type="entry name" value="Plant_ABCG"/>
</dbReference>
<accession>W1NSX7</accession>
<evidence type="ECO:0000259" key="8">
    <source>
        <dbReference type="Pfam" id="PF01061"/>
    </source>
</evidence>
<dbReference type="OMA" id="ETWQTEM"/>
<dbReference type="Pfam" id="PF01061">
    <property type="entry name" value="ABC2_membrane"/>
    <property type="match status" value="1"/>
</dbReference>
<evidence type="ECO:0000256" key="1">
    <source>
        <dbReference type="ARBA" id="ARBA00004141"/>
    </source>
</evidence>
<keyword evidence="10" id="KW-1185">Reference proteome</keyword>
<comment type="similarity">
    <text evidence="2">Belongs to the ABC transporter superfamily. ABCG family. Eye pigment precursor importer (TC 3.A.1.204) subfamily.</text>
</comment>
<evidence type="ECO:0000256" key="5">
    <source>
        <dbReference type="ARBA" id="ARBA00022989"/>
    </source>
</evidence>
<gene>
    <name evidence="9" type="ORF">AMTR_s00216p00025980</name>
</gene>
<sequence length="210" mass="24335">ALRHGYLRDREHCLLHPYLFLTSLLRRAIAYYLVHLRDGAEHFFYFALVLFVCMMLVKGLMMVVASLVPNFLMGIITGSGIQGIMTLNGGFFQLPNDLPKLVWKYPLYYISFHKHINQGLYKNEFEGLTFPNGFDGRQATIPGDSILTETWQTEMGHSKWVDLGILMGMLVFYRLMFFAIIKLSEKAMPVVRDFLVRYRKQVTKVLDPMP</sequence>
<feature type="transmembrane region" description="Helical" evidence="7">
    <location>
        <begin position="71"/>
        <end position="94"/>
    </location>
</feature>
<feature type="domain" description="ABC-2 type transporter transmembrane" evidence="8">
    <location>
        <begin position="17"/>
        <end position="125"/>
    </location>
</feature>
<dbReference type="PANTHER" id="PTHR48042">
    <property type="entry name" value="ABC TRANSPORTER G FAMILY MEMBER 11"/>
    <property type="match status" value="1"/>
</dbReference>
<name>W1NSX7_AMBTC</name>